<evidence type="ECO:0000256" key="2">
    <source>
        <dbReference type="ARBA" id="ARBA00022448"/>
    </source>
</evidence>
<comment type="similarity">
    <text evidence="8">Belongs to the two pore domain potassium channel (TC 1.A.1.8) family.</text>
</comment>
<gene>
    <name evidence="12" type="ORF">EWB00_008818</name>
</gene>
<feature type="region of interest" description="Disordered" evidence="9">
    <location>
        <begin position="452"/>
        <end position="494"/>
    </location>
</feature>
<keyword evidence="3 8" id="KW-0812">Transmembrane</keyword>
<keyword evidence="13" id="KW-1185">Reference proteome</keyword>
<dbReference type="OrthoDB" id="6277993at2759"/>
<dbReference type="SUPFAM" id="SSF81324">
    <property type="entry name" value="Voltage-gated potassium channels"/>
    <property type="match status" value="2"/>
</dbReference>
<sequence length="708" mass="80123">MIMAEDQEHYKDECQKRNHKSMLSSNNSGTISKHCGCHKKLPLFLFITAYVSFCCFGALCLNLLERPTERLERLRLHASQINFLKTNPCVSIEELQKFVSHIASATKMGISMAPVRNLSKYDALGIPKNWYENFYLETNAEVNAQLEAIARRVLNEEEINKSSWNFFEAVFFVITVITTIGYGTVSPVTIYGKAFCIFLVTVGIPMNVVLVSVLASLCMPTIRKTRNALVNFYSHSRNHGTHHKDWKHQNSFAMNDHAKVSDDKMCSNNKNENTLLKLCFKLKFLVRKQANNPAQQNESNGFRKLSSNSHPSNNIEKNSLPLAADNIVDQESDIENERFSNKTASLTTSLKSSPTNRIPESFPPVKPVNIPEVFDSEKVSHNFPKHEQPIKPLSSIMKHHELQGYNDNPVIDLSASSIKTDRHATLSDHTGLPKKLRQGVYLSFNTKNYPNLTDNSTSQLNSPKSLPSQLSELDQDKAQNVSRPDPHLIGEPSKDTTHNLRSVNDCFSTETSLADRAHLSCIAFLHYLLSRSDLALTTQVKLSQFRYITVQHGIFRLRLVHFFIVFCIVVICSILIPAIIFSHLEHNWTYFDAIYFCIISLSAVGFGDMVASESKDTDVPSLVSILYVKNIYRIMTAIYLVLGTTLIAVLVRSFQEIIDYEFSNVTGGHYNDKFNEHMVYNSCSEIIFDDVTPSSINSRNQSKHTDIQ</sequence>
<feature type="compositionally biased region" description="Polar residues" evidence="9">
    <location>
        <begin position="292"/>
        <end position="317"/>
    </location>
</feature>
<evidence type="ECO:0000256" key="9">
    <source>
        <dbReference type="SAM" id="MobiDB-lite"/>
    </source>
</evidence>
<feature type="transmembrane region" description="Helical" evidence="10">
    <location>
        <begin position="166"/>
        <end position="185"/>
    </location>
</feature>
<evidence type="ECO:0000256" key="6">
    <source>
        <dbReference type="ARBA" id="ARBA00023136"/>
    </source>
</evidence>
<keyword evidence="7 8" id="KW-0407">Ion channel</keyword>
<keyword evidence="2 8" id="KW-0813">Transport</keyword>
<dbReference type="Gene3D" id="1.10.287.70">
    <property type="match status" value="2"/>
</dbReference>
<keyword evidence="5 8" id="KW-0406">Ion transport</keyword>
<evidence type="ECO:0000256" key="1">
    <source>
        <dbReference type="ARBA" id="ARBA00004141"/>
    </source>
</evidence>
<dbReference type="GO" id="GO:0030322">
    <property type="term" value="P:stabilization of membrane potential"/>
    <property type="evidence" value="ECO:0007669"/>
    <property type="project" value="TreeGrafter"/>
</dbReference>
<dbReference type="InterPro" id="IPR003280">
    <property type="entry name" value="2pore_dom_K_chnl"/>
</dbReference>
<accession>A0A4Z2CPG3</accession>
<evidence type="ECO:0000259" key="11">
    <source>
        <dbReference type="Pfam" id="PF07885"/>
    </source>
</evidence>
<feature type="transmembrane region" description="Helical" evidence="10">
    <location>
        <begin position="43"/>
        <end position="64"/>
    </location>
</feature>
<keyword evidence="6 10" id="KW-0472">Membrane</keyword>
<dbReference type="STRING" id="6182.A0A4Z2CPG3"/>
<proteinExistence type="inferred from homology"/>
<feature type="transmembrane region" description="Helical" evidence="10">
    <location>
        <begin position="631"/>
        <end position="651"/>
    </location>
</feature>
<evidence type="ECO:0000256" key="7">
    <source>
        <dbReference type="ARBA" id="ARBA00023303"/>
    </source>
</evidence>
<protein>
    <submittedName>
        <fullName evidence="12">Potassium channel subfamily K member 6</fullName>
    </submittedName>
</protein>
<feature type="compositionally biased region" description="Basic and acidic residues" evidence="9">
    <location>
        <begin position="484"/>
        <end position="494"/>
    </location>
</feature>
<evidence type="ECO:0000256" key="10">
    <source>
        <dbReference type="SAM" id="Phobius"/>
    </source>
</evidence>
<feature type="transmembrane region" description="Helical" evidence="10">
    <location>
        <begin position="559"/>
        <end position="581"/>
    </location>
</feature>
<dbReference type="Pfam" id="PF07885">
    <property type="entry name" value="Ion_trans_2"/>
    <property type="match status" value="2"/>
</dbReference>
<evidence type="ECO:0000313" key="12">
    <source>
        <dbReference type="EMBL" id="TNN05880.1"/>
    </source>
</evidence>
<dbReference type="Proteomes" id="UP000311919">
    <property type="component" value="Unassembled WGS sequence"/>
</dbReference>
<dbReference type="PANTHER" id="PTHR11003">
    <property type="entry name" value="POTASSIUM CHANNEL, SUBFAMILY K"/>
    <property type="match status" value="1"/>
</dbReference>
<evidence type="ECO:0000256" key="8">
    <source>
        <dbReference type="RuleBase" id="RU003857"/>
    </source>
</evidence>
<evidence type="ECO:0000256" key="3">
    <source>
        <dbReference type="ARBA" id="ARBA00022692"/>
    </source>
</evidence>
<dbReference type="GO" id="GO:0015271">
    <property type="term" value="F:outward rectifier potassium channel activity"/>
    <property type="evidence" value="ECO:0007669"/>
    <property type="project" value="TreeGrafter"/>
</dbReference>
<feature type="domain" description="Potassium channel" evidence="11">
    <location>
        <begin position="570"/>
        <end position="658"/>
    </location>
</feature>
<organism evidence="12 13">
    <name type="scientific">Schistosoma japonicum</name>
    <name type="common">Blood fluke</name>
    <dbReference type="NCBI Taxonomy" id="6182"/>
    <lineage>
        <taxon>Eukaryota</taxon>
        <taxon>Metazoa</taxon>
        <taxon>Spiralia</taxon>
        <taxon>Lophotrochozoa</taxon>
        <taxon>Platyhelminthes</taxon>
        <taxon>Trematoda</taxon>
        <taxon>Digenea</taxon>
        <taxon>Strigeidida</taxon>
        <taxon>Schistosomatoidea</taxon>
        <taxon>Schistosomatidae</taxon>
        <taxon>Schistosoma</taxon>
    </lineage>
</organism>
<dbReference type="InterPro" id="IPR013099">
    <property type="entry name" value="K_chnl_dom"/>
</dbReference>
<evidence type="ECO:0000313" key="13">
    <source>
        <dbReference type="Proteomes" id="UP000311919"/>
    </source>
</evidence>
<comment type="caution">
    <text evidence="12">The sequence shown here is derived from an EMBL/GenBank/DDBJ whole genome shotgun (WGS) entry which is preliminary data.</text>
</comment>
<dbReference type="EMBL" id="SKCS01000496">
    <property type="protein sequence ID" value="TNN05882.1"/>
    <property type="molecule type" value="Genomic_DNA"/>
</dbReference>
<feature type="domain" description="Potassium channel" evidence="11">
    <location>
        <begin position="159"/>
        <end position="217"/>
    </location>
</feature>
<reference evidence="12 13" key="1">
    <citation type="submission" date="2019-03" db="EMBL/GenBank/DDBJ databases">
        <title>An improved genome assembly of the fluke Schistosoma japonicum.</title>
        <authorList>
            <person name="Hu W."/>
            <person name="Luo F."/>
            <person name="Yin M."/>
            <person name="Mo X."/>
            <person name="Sun C."/>
            <person name="Wu Q."/>
            <person name="Zhu B."/>
            <person name="Xiang M."/>
            <person name="Wang J."/>
            <person name="Wang Y."/>
            <person name="Zhang T."/>
            <person name="Xu B."/>
            <person name="Zheng H."/>
            <person name="Feng Z."/>
        </authorList>
    </citation>
    <scope>NUCLEOTIDE SEQUENCE [LARGE SCALE GENOMIC DNA]</scope>
    <source>
        <strain evidence="12">HuSjv2</strain>
        <tissue evidence="12">Worms</tissue>
    </source>
</reference>
<dbReference type="EMBL" id="SKCS01000496">
    <property type="protein sequence ID" value="TNN05880.1"/>
    <property type="molecule type" value="Genomic_DNA"/>
</dbReference>
<dbReference type="EMBL" id="SKCS01000496">
    <property type="protein sequence ID" value="TNN05881.1"/>
    <property type="molecule type" value="Genomic_DNA"/>
</dbReference>
<keyword evidence="4 10" id="KW-1133">Transmembrane helix</keyword>
<feature type="compositionally biased region" description="Polar residues" evidence="9">
    <location>
        <begin position="452"/>
        <end position="482"/>
    </location>
</feature>
<dbReference type="PRINTS" id="PR01333">
    <property type="entry name" value="2POREKCHANEL"/>
</dbReference>
<name>A0A4Z2CPG3_SCHJA</name>
<feature type="region of interest" description="Disordered" evidence="9">
    <location>
        <begin position="292"/>
        <end position="322"/>
    </location>
</feature>
<evidence type="ECO:0000256" key="5">
    <source>
        <dbReference type="ARBA" id="ARBA00023065"/>
    </source>
</evidence>
<comment type="subcellular location">
    <subcellularLocation>
        <location evidence="1">Membrane</location>
        <topology evidence="1">Multi-pass membrane protein</topology>
    </subcellularLocation>
</comment>
<dbReference type="PANTHER" id="PTHR11003:SF249">
    <property type="entry name" value="TWO PORE POTASSIUM CHANNEL PROTEIN SUP-9"/>
    <property type="match status" value="1"/>
</dbReference>
<dbReference type="GO" id="GO:0005886">
    <property type="term" value="C:plasma membrane"/>
    <property type="evidence" value="ECO:0007669"/>
    <property type="project" value="TreeGrafter"/>
</dbReference>
<feature type="transmembrane region" description="Helical" evidence="10">
    <location>
        <begin position="191"/>
        <end position="217"/>
    </location>
</feature>
<dbReference type="AlphaFoldDB" id="A0A4Z2CPG3"/>
<evidence type="ECO:0000256" key="4">
    <source>
        <dbReference type="ARBA" id="ARBA00022989"/>
    </source>
</evidence>
<dbReference type="GO" id="GO:0022841">
    <property type="term" value="F:potassium ion leak channel activity"/>
    <property type="evidence" value="ECO:0007669"/>
    <property type="project" value="TreeGrafter"/>
</dbReference>